<organism evidence="1 2">
    <name type="scientific">Avena sativa</name>
    <name type="common">Oat</name>
    <dbReference type="NCBI Taxonomy" id="4498"/>
    <lineage>
        <taxon>Eukaryota</taxon>
        <taxon>Viridiplantae</taxon>
        <taxon>Streptophyta</taxon>
        <taxon>Embryophyta</taxon>
        <taxon>Tracheophyta</taxon>
        <taxon>Spermatophyta</taxon>
        <taxon>Magnoliopsida</taxon>
        <taxon>Liliopsida</taxon>
        <taxon>Poales</taxon>
        <taxon>Poaceae</taxon>
        <taxon>BOP clade</taxon>
        <taxon>Pooideae</taxon>
        <taxon>Poodae</taxon>
        <taxon>Poeae</taxon>
        <taxon>Poeae Chloroplast Group 1 (Aveneae type)</taxon>
        <taxon>Aveninae</taxon>
        <taxon>Avena</taxon>
    </lineage>
</organism>
<evidence type="ECO:0000313" key="2">
    <source>
        <dbReference type="Proteomes" id="UP001732700"/>
    </source>
</evidence>
<accession>A0ACD5ZL22</accession>
<reference evidence="1" key="1">
    <citation type="submission" date="2021-05" db="EMBL/GenBank/DDBJ databases">
        <authorList>
            <person name="Scholz U."/>
            <person name="Mascher M."/>
            <person name="Fiebig A."/>
        </authorList>
    </citation>
    <scope>NUCLEOTIDE SEQUENCE [LARGE SCALE GENOMIC DNA]</scope>
</reference>
<name>A0ACD5ZL22_AVESA</name>
<dbReference type="EnsemblPlants" id="AVESA.00010b.r2.6DG1172130.1">
    <property type="protein sequence ID" value="AVESA.00010b.r2.6DG1172130.1.CDS"/>
    <property type="gene ID" value="AVESA.00010b.r2.6DG1172130"/>
</dbReference>
<reference evidence="1" key="2">
    <citation type="submission" date="2025-09" db="UniProtKB">
        <authorList>
            <consortium name="EnsemblPlants"/>
        </authorList>
    </citation>
    <scope>IDENTIFICATION</scope>
</reference>
<proteinExistence type="predicted"/>
<sequence>MGLMTKRRSHRHRGPTQSLKVTTLFPSRKNNSSHKTREMLSIFPKLSKQFPFPPLLSSSHRAPSRQRLLQHRLLPLLMADPSHSSPTAEAAGDALLAPAASDGPEAVLPAATPDLDAEFGFQRPELGKEKLAGTVGFHERHVFLCYKGPEEWPSHVEATESDRLPRLLAAAIKARKSNLKKSTKLTICEGEDGTESSLGDVLIFPDMIRYRGLTHFDVDNFVEEVLVKDVEWLPGSAEAIRGSYVFVCAHGSRDKRCGVCGPALITRFKEEIEGQGLDGQVAVSACSHVGGHKYAGNVIIFSSDAKGEVTGHWYGYVAPDDVPVLLQKHIAQGEIVDHLWRGQLGMTEEQQKKALELKHITTEEESSAKEANGTDGASCNPAPAGGCCQGNGGGFTCCQSDLPEEKQDKSVPAEDNHESSRTETDKESGKKGHMKICQMPNWFETWERKDTYATLAVVTAVASVFVAFRIYRNTN</sequence>
<dbReference type="Proteomes" id="UP001732700">
    <property type="component" value="Chromosome 6D"/>
</dbReference>
<keyword evidence="2" id="KW-1185">Reference proteome</keyword>
<protein>
    <submittedName>
        <fullName evidence="1">Uncharacterized protein</fullName>
    </submittedName>
</protein>
<evidence type="ECO:0000313" key="1">
    <source>
        <dbReference type="EnsemblPlants" id="AVESA.00010b.r2.6DG1172130.1.CDS"/>
    </source>
</evidence>